<evidence type="ECO:0000256" key="1">
    <source>
        <dbReference type="SAM" id="SignalP"/>
    </source>
</evidence>
<dbReference type="SUPFAM" id="SSF52317">
    <property type="entry name" value="Class I glutamine amidotransferase-like"/>
    <property type="match status" value="1"/>
</dbReference>
<dbReference type="PANTHER" id="PTHR48094">
    <property type="entry name" value="PROTEIN/NUCLEIC ACID DEGLYCASE DJ-1-RELATED"/>
    <property type="match status" value="1"/>
</dbReference>
<dbReference type="EMBL" id="LR134201">
    <property type="protein sequence ID" value="VEB94943.1"/>
    <property type="molecule type" value="Genomic_DNA"/>
</dbReference>
<dbReference type="EC" id="4.2.1.130" evidence="3"/>
<reference evidence="3 4" key="1">
    <citation type="submission" date="2018-12" db="EMBL/GenBank/DDBJ databases">
        <authorList>
            <consortium name="Pathogen Informatics"/>
        </authorList>
    </citation>
    <scope>NUCLEOTIDE SEQUENCE [LARGE SCALE GENOMIC DNA]</scope>
    <source>
        <strain evidence="3 4">NCTC11466</strain>
    </source>
</reference>
<keyword evidence="4" id="KW-1185">Reference proteome</keyword>
<dbReference type="CDD" id="cd03141">
    <property type="entry name" value="GATase1_Hsp31_like"/>
    <property type="match status" value="1"/>
</dbReference>
<feature type="domain" description="DJ-1/PfpI" evidence="2">
    <location>
        <begin position="136"/>
        <end position="187"/>
    </location>
</feature>
<sequence>MTNLKSAKIHMSRKAIASTVLLASLASIGAAHAAERGKVLVVLSSAQNLTLRDGKTYPVGYYIDELEAPLHKLIDAGYTPVFANPQGNAVTFDAASNNKMFYGGSDEKRSAAVKYLDNVSALKHPQTFKNILKGGTGEYVGVMIPGGWSPVQDLATDKDLGKILIAFHKAGKPTGIICHGPAALLSTLPDPVAFTKAMKENKLEEANALAKAWPYQGYHLTVFSRSEESATEGAKSQLGGYVPYYVADGLAQAGAQVDRKALWAVNIVEDRELISGQQPFSSDAFAEAFVSRLNKTTAQKA</sequence>
<feature type="chain" id="PRO_5018757045" evidence="1">
    <location>
        <begin position="34"/>
        <end position="301"/>
    </location>
</feature>
<dbReference type="Proteomes" id="UP000274122">
    <property type="component" value="Chromosome"/>
</dbReference>
<protein>
    <submittedName>
        <fullName evidence="3">Molecular chaperone Hsp31 and glyoxalase 3</fullName>
        <ecNumber evidence="3">4.2.1.130</ecNumber>
    </submittedName>
</protein>
<dbReference type="GO" id="GO:0005737">
    <property type="term" value="C:cytoplasm"/>
    <property type="evidence" value="ECO:0007669"/>
    <property type="project" value="TreeGrafter"/>
</dbReference>
<evidence type="ECO:0000313" key="4">
    <source>
        <dbReference type="Proteomes" id="UP000274122"/>
    </source>
</evidence>
<dbReference type="AlphaFoldDB" id="A0A3S4J010"/>
<dbReference type="InterPro" id="IPR029062">
    <property type="entry name" value="Class_I_gatase-like"/>
</dbReference>
<dbReference type="InterPro" id="IPR050325">
    <property type="entry name" value="Prot/Nucl_acid_deglycase"/>
</dbReference>
<dbReference type="Pfam" id="PF01965">
    <property type="entry name" value="DJ-1_PfpI"/>
    <property type="match status" value="1"/>
</dbReference>
<dbReference type="PANTHER" id="PTHR48094:SF22">
    <property type="entry name" value="DJ-1_PFPI DOMAIN-CONTAINING PROTEIN"/>
    <property type="match status" value="1"/>
</dbReference>
<organism evidence="3 4">
    <name type="scientific">Cedecea lapagei</name>
    <dbReference type="NCBI Taxonomy" id="158823"/>
    <lineage>
        <taxon>Bacteria</taxon>
        <taxon>Pseudomonadati</taxon>
        <taxon>Pseudomonadota</taxon>
        <taxon>Gammaproteobacteria</taxon>
        <taxon>Enterobacterales</taxon>
        <taxon>Enterobacteriaceae</taxon>
        <taxon>Cedecea</taxon>
    </lineage>
</organism>
<gene>
    <name evidence="3" type="primary">hchA</name>
    <name evidence="3" type="ORF">NCTC11466_00029</name>
</gene>
<dbReference type="GO" id="GO:0019172">
    <property type="term" value="F:glyoxalase III activity"/>
    <property type="evidence" value="ECO:0007669"/>
    <property type="project" value="UniProtKB-EC"/>
</dbReference>
<keyword evidence="3" id="KW-0456">Lyase</keyword>
<dbReference type="OrthoDB" id="9792284at2"/>
<proteinExistence type="predicted"/>
<feature type="signal peptide" evidence="1">
    <location>
        <begin position="1"/>
        <end position="33"/>
    </location>
</feature>
<dbReference type="InterPro" id="IPR002818">
    <property type="entry name" value="DJ-1/PfpI"/>
</dbReference>
<dbReference type="Gene3D" id="3.40.50.880">
    <property type="match status" value="1"/>
</dbReference>
<dbReference type="KEGG" id="clap:NCTC11466_00029"/>
<dbReference type="GO" id="GO:0019243">
    <property type="term" value="P:methylglyoxal catabolic process to D-lactate via S-lactoyl-glutathione"/>
    <property type="evidence" value="ECO:0007669"/>
    <property type="project" value="TreeGrafter"/>
</dbReference>
<evidence type="ECO:0000313" key="3">
    <source>
        <dbReference type="EMBL" id="VEB94943.1"/>
    </source>
</evidence>
<dbReference type="RefSeq" id="WP_126354145.1">
    <property type="nucleotide sequence ID" value="NZ_LR134201.1"/>
</dbReference>
<keyword evidence="1" id="KW-0732">Signal</keyword>
<name>A0A3S4J010_9ENTR</name>
<evidence type="ECO:0000259" key="2">
    <source>
        <dbReference type="Pfam" id="PF01965"/>
    </source>
</evidence>
<accession>A0A3S4J010</accession>